<protein>
    <recommendedName>
        <fullName evidence="4">Large ribosomal subunit protein bL34m</fullName>
    </recommendedName>
</protein>
<dbReference type="OrthoDB" id="431691at2759"/>
<dbReference type="NCBIfam" id="TIGR01030">
    <property type="entry name" value="rpmH_bact"/>
    <property type="match status" value="1"/>
</dbReference>
<dbReference type="FunFam" id="1.10.287.3980:FF:000001">
    <property type="entry name" value="Mitochondrial ribosomal protein L34"/>
    <property type="match status" value="1"/>
</dbReference>
<reference evidence="5 6" key="1">
    <citation type="submission" date="2016-02" db="EMBL/GenBank/DDBJ databases">
        <title>Comparative genomic and transcriptomic foundation for Pichia pastoris.</title>
        <authorList>
            <person name="Love K.R."/>
            <person name="Shah K.A."/>
            <person name="Whittaker C.A."/>
            <person name="Wu J."/>
            <person name="Bartlett M.C."/>
            <person name="Ma D."/>
            <person name="Leeson R.L."/>
            <person name="Priest M."/>
            <person name="Young S.K."/>
            <person name="Love J.C."/>
        </authorList>
    </citation>
    <scope>NUCLEOTIDE SEQUENCE [LARGE SCALE GENOMIC DNA]</scope>
    <source>
        <strain evidence="5 6">ATCC 28485</strain>
    </source>
</reference>
<evidence type="ECO:0000256" key="4">
    <source>
        <dbReference type="ARBA" id="ARBA00035274"/>
    </source>
</evidence>
<dbReference type="GO" id="GO:0003735">
    <property type="term" value="F:structural constituent of ribosome"/>
    <property type="evidence" value="ECO:0007669"/>
    <property type="project" value="InterPro"/>
</dbReference>
<dbReference type="Proteomes" id="UP000094565">
    <property type="component" value="Chromosome 1"/>
</dbReference>
<dbReference type="EMBL" id="CP014584">
    <property type="protein sequence ID" value="ANZ74039.1"/>
    <property type="molecule type" value="Genomic_DNA"/>
</dbReference>
<dbReference type="InterPro" id="IPR000271">
    <property type="entry name" value="Ribosomal_bL34"/>
</dbReference>
<dbReference type="Pfam" id="PF00468">
    <property type="entry name" value="Ribosomal_L34"/>
    <property type="match status" value="1"/>
</dbReference>
<dbReference type="AlphaFoldDB" id="A0A1B2J7Q4"/>
<dbReference type="GO" id="GO:0005762">
    <property type="term" value="C:mitochondrial large ribosomal subunit"/>
    <property type="evidence" value="ECO:0007669"/>
    <property type="project" value="TreeGrafter"/>
</dbReference>
<dbReference type="PANTHER" id="PTHR14503">
    <property type="entry name" value="MITOCHONDRIAL RIBOSOMAL PROTEIN 34 FAMILY MEMBER"/>
    <property type="match status" value="1"/>
</dbReference>
<evidence type="ECO:0000256" key="1">
    <source>
        <dbReference type="ARBA" id="ARBA00010111"/>
    </source>
</evidence>
<dbReference type="HAMAP" id="MF_00391">
    <property type="entry name" value="Ribosomal_bL34"/>
    <property type="match status" value="1"/>
</dbReference>
<evidence type="ECO:0000256" key="3">
    <source>
        <dbReference type="ARBA" id="ARBA00023274"/>
    </source>
</evidence>
<dbReference type="Gene3D" id="1.10.287.3980">
    <property type="match status" value="1"/>
</dbReference>
<keyword evidence="3" id="KW-0687">Ribonucleoprotein</keyword>
<sequence length="120" mass="13880">MLKMFNQRMASNSASGMYRANGNMLRTLGQFIQRPHLANPTNIQSQALVQEVSPLSFINNLVGSFTQRRWGTRGGNRGNTYQPSTLKRKRRLGFLARMRSLSGRKVIRRRQLKGRWYLSH</sequence>
<keyword evidence="6" id="KW-1185">Reference proteome</keyword>
<accession>A0A1B2J7Q4</accession>
<dbReference type="GO" id="GO:0006412">
    <property type="term" value="P:translation"/>
    <property type="evidence" value="ECO:0007669"/>
    <property type="project" value="InterPro"/>
</dbReference>
<evidence type="ECO:0000313" key="5">
    <source>
        <dbReference type="EMBL" id="ANZ74039.1"/>
    </source>
</evidence>
<gene>
    <name evidence="5" type="primary">YDR115W</name>
    <name evidence="5" type="ORF">ATY40_BA7500505</name>
</gene>
<organism evidence="5 6">
    <name type="scientific">Komagataella pastoris</name>
    <name type="common">Yeast</name>
    <name type="synonym">Pichia pastoris</name>
    <dbReference type="NCBI Taxonomy" id="4922"/>
    <lineage>
        <taxon>Eukaryota</taxon>
        <taxon>Fungi</taxon>
        <taxon>Dikarya</taxon>
        <taxon>Ascomycota</taxon>
        <taxon>Saccharomycotina</taxon>
        <taxon>Pichiomycetes</taxon>
        <taxon>Pichiales</taxon>
        <taxon>Pichiaceae</taxon>
        <taxon>Komagataella</taxon>
    </lineage>
</organism>
<proteinExistence type="inferred from homology"/>
<name>A0A1B2J7Q4_PICPA</name>
<comment type="similarity">
    <text evidence="1">Belongs to the bacterial ribosomal protein bL34 family.</text>
</comment>
<evidence type="ECO:0000313" key="6">
    <source>
        <dbReference type="Proteomes" id="UP000094565"/>
    </source>
</evidence>
<evidence type="ECO:0000256" key="2">
    <source>
        <dbReference type="ARBA" id="ARBA00022980"/>
    </source>
</evidence>
<dbReference type="PANTHER" id="PTHR14503:SF4">
    <property type="entry name" value="LARGE RIBOSOMAL SUBUNIT PROTEIN BL34M"/>
    <property type="match status" value="1"/>
</dbReference>
<keyword evidence="2" id="KW-0689">Ribosomal protein</keyword>